<dbReference type="EMBL" id="BAAFSG010000001">
    <property type="protein sequence ID" value="GAB1255366.1"/>
    <property type="molecule type" value="Genomic_DNA"/>
</dbReference>
<gene>
    <name evidence="1" type="ORF">Defa_28530</name>
</gene>
<keyword evidence="2" id="KW-1185">Reference proteome</keyword>
<organism evidence="1 2">
    <name type="scientific">Desulfovibrio falkowii</name>
    <dbReference type="NCBI Taxonomy" id="3136602"/>
    <lineage>
        <taxon>Bacteria</taxon>
        <taxon>Pseudomonadati</taxon>
        <taxon>Thermodesulfobacteriota</taxon>
        <taxon>Desulfovibrionia</taxon>
        <taxon>Desulfovibrionales</taxon>
        <taxon>Desulfovibrionaceae</taxon>
        <taxon>Desulfovibrio</taxon>
    </lineage>
</organism>
<protein>
    <submittedName>
        <fullName evidence="1">Uncharacterized protein</fullName>
    </submittedName>
</protein>
<evidence type="ECO:0000313" key="1">
    <source>
        <dbReference type="EMBL" id="GAB1255366.1"/>
    </source>
</evidence>
<reference evidence="1 2" key="1">
    <citation type="journal article" date="2025" name="Int. J. Syst. Evol. Microbiol.">
        <title>Desulfovibrio falkowii sp. nov., Porphyromonas miyakawae sp. nov., Mediterraneibacter flintii sp. nov. and Owariibacterium komagatae gen. nov., sp. nov., isolated from human faeces.</title>
        <authorList>
            <person name="Hamaguchi T."/>
            <person name="Ohara M."/>
            <person name="Hisatomi A."/>
            <person name="Sekiguchi K."/>
            <person name="Takeda J.I."/>
            <person name="Ueyama J."/>
            <person name="Ito M."/>
            <person name="Nishiwaki H."/>
            <person name="Ogi T."/>
            <person name="Hirayama M."/>
            <person name="Ohkuma M."/>
            <person name="Sakamoto M."/>
            <person name="Ohno K."/>
        </authorList>
    </citation>
    <scope>NUCLEOTIDE SEQUENCE [LARGE SCALE GENOMIC DNA]</scope>
    <source>
        <strain evidence="1 2">13CB8C</strain>
    </source>
</reference>
<proteinExistence type="predicted"/>
<dbReference type="Proteomes" id="UP001628192">
    <property type="component" value="Unassembled WGS sequence"/>
</dbReference>
<accession>A0ABQ0ECM5</accession>
<comment type="caution">
    <text evidence="1">The sequence shown here is derived from an EMBL/GenBank/DDBJ whole genome shotgun (WGS) entry which is preliminary data.</text>
</comment>
<name>A0ABQ0ECM5_9BACT</name>
<evidence type="ECO:0000313" key="2">
    <source>
        <dbReference type="Proteomes" id="UP001628192"/>
    </source>
</evidence>
<sequence length="191" mass="22582">MSENNTRLLQEYFAEHHDQHLAELHRRETVRGRMEEAFEKSDGTISDAFYRFFEGEIAASDICIVYMPDFGVNRRANKKGKIIIEAVSMNTPFERVEDCFEFQLARKTHLMDVKTDIIKRRDYYDAICRYYNMRVSWEDAMPIVQRVLFNPIFRQRFLMTTDSATLGGITAKRFLPYTGQVFSFRTCALKR</sequence>